<organism evidence="11 12">
    <name type="scientific">Leucosporidium creatinivorum</name>
    <dbReference type="NCBI Taxonomy" id="106004"/>
    <lineage>
        <taxon>Eukaryota</taxon>
        <taxon>Fungi</taxon>
        <taxon>Dikarya</taxon>
        <taxon>Basidiomycota</taxon>
        <taxon>Pucciniomycotina</taxon>
        <taxon>Microbotryomycetes</taxon>
        <taxon>Leucosporidiales</taxon>
        <taxon>Leucosporidium</taxon>
    </lineage>
</organism>
<gene>
    <name evidence="11" type="ORF">BCR35DRAFT_299205</name>
</gene>
<comment type="similarity">
    <text evidence="3">Belongs to the acetyl-CoA hydrolase/transferase family.</text>
</comment>
<dbReference type="FunCoup" id="A0A1Y2G1D5">
    <property type="interactions" value="165"/>
</dbReference>
<dbReference type="GO" id="GO:0003986">
    <property type="term" value="F:acetyl-CoA hydrolase activity"/>
    <property type="evidence" value="ECO:0007669"/>
    <property type="project" value="UniProtKB-EC"/>
</dbReference>
<evidence type="ECO:0000256" key="3">
    <source>
        <dbReference type="ARBA" id="ARBA00009632"/>
    </source>
</evidence>
<feature type="domain" description="Acetyl-CoA hydrolase/transferase C-terminal" evidence="10">
    <location>
        <begin position="352"/>
        <end position="499"/>
    </location>
</feature>
<evidence type="ECO:0000259" key="9">
    <source>
        <dbReference type="Pfam" id="PF02550"/>
    </source>
</evidence>
<reference evidence="11 12" key="1">
    <citation type="submission" date="2016-07" db="EMBL/GenBank/DDBJ databases">
        <title>Pervasive Adenine N6-methylation of Active Genes in Fungi.</title>
        <authorList>
            <consortium name="DOE Joint Genome Institute"/>
            <person name="Mondo S.J."/>
            <person name="Dannebaum R.O."/>
            <person name="Kuo R.C."/>
            <person name="Labutti K."/>
            <person name="Haridas S."/>
            <person name="Kuo A."/>
            <person name="Salamov A."/>
            <person name="Ahrendt S.R."/>
            <person name="Lipzen A."/>
            <person name="Sullivan W."/>
            <person name="Andreopoulos W.B."/>
            <person name="Clum A."/>
            <person name="Lindquist E."/>
            <person name="Daum C."/>
            <person name="Ramamoorthy G.K."/>
            <person name="Gryganskyi A."/>
            <person name="Culley D."/>
            <person name="Magnuson J.K."/>
            <person name="James T.Y."/>
            <person name="O'Malley M.A."/>
            <person name="Stajich J.E."/>
            <person name="Spatafora J.W."/>
            <person name="Visel A."/>
            <person name="Grigoriev I.V."/>
        </authorList>
    </citation>
    <scope>NUCLEOTIDE SEQUENCE [LARGE SCALE GENOMIC DNA]</scope>
    <source>
        <strain evidence="11 12">62-1032</strain>
    </source>
</reference>
<protein>
    <recommendedName>
        <fullName evidence="5">Acetyl-CoA hydrolase</fullName>
        <ecNumber evidence="4">3.1.2.1</ecNumber>
    </recommendedName>
    <alternativeName>
        <fullName evidence="8">Acetyl-CoA deacylase</fullName>
    </alternativeName>
</protein>
<evidence type="ECO:0000256" key="2">
    <source>
        <dbReference type="ARBA" id="ARBA00004496"/>
    </source>
</evidence>
<evidence type="ECO:0000256" key="6">
    <source>
        <dbReference type="ARBA" id="ARBA00022490"/>
    </source>
</evidence>
<proteinExistence type="inferred from homology"/>
<dbReference type="FunFam" id="3.30.750.70:FF:000002">
    <property type="entry name" value="Acetyl-CoA hydrolase Ach1"/>
    <property type="match status" value="1"/>
</dbReference>
<comment type="catalytic activity">
    <reaction evidence="1">
        <text>acetyl-CoA + H2O = acetate + CoA + H(+)</text>
        <dbReference type="Rhea" id="RHEA:20289"/>
        <dbReference type="ChEBI" id="CHEBI:15377"/>
        <dbReference type="ChEBI" id="CHEBI:15378"/>
        <dbReference type="ChEBI" id="CHEBI:30089"/>
        <dbReference type="ChEBI" id="CHEBI:57287"/>
        <dbReference type="ChEBI" id="CHEBI:57288"/>
        <dbReference type="EC" id="3.1.2.1"/>
    </reaction>
</comment>
<evidence type="ECO:0000256" key="8">
    <source>
        <dbReference type="ARBA" id="ARBA00029672"/>
    </source>
</evidence>
<dbReference type="InterPro" id="IPR026888">
    <property type="entry name" value="AcetylCoA_hyd_C"/>
</dbReference>
<dbReference type="EC" id="3.1.2.1" evidence="4"/>
<sequence length="542" mass="60084">MFRASRIVKQQVASAALKERVGRKSFLDKLKTADELVGLFKNDMHIGWSGFTGVGYPKMVPAALADHVEKNNLQDDPATKLKFNLYVGASTGPETENRWAELDMLSRRYPHQVGKSIAKGINEGRISFADQHLSKFPQDLEDGFYTLNKKHGNPNYPLDYALVEATEILEDGSLILGASVGATPEILKSAEKIIVEVNTALPSFRGLHDIAPSYPPPYRQPLLISHPSDRIGLTSMPVDPERVIAIVESNKPDNTSQNAPQDDVSRAIGSHLISFFSDEVAAGRLPPNLLPLQSGIGNIANAVIGALEDSPFEHLTVWTEVLQDSFIPLLDSNKLDFASATSLRFSPEKFEHLISNWDQYRDRLLLRPQQVANSPEIIRRLGVIASNTPLEVDIYSHINSTLVGGTRCMNGLGGSGDFLRNARLSCVHTPSTRPTKSDPHGISCIVAFASHIDHTEHDIDVIVTEQGLADIRGLSPRERAPVIINKCAHPVYRDQLMEYYDRSLHECLKRGAAHEPHMLRNAHKMHTNLLEHGTMKLDKWDP</sequence>
<evidence type="ECO:0000256" key="1">
    <source>
        <dbReference type="ARBA" id="ARBA00001831"/>
    </source>
</evidence>
<dbReference type="PANTHER" id="PTHR43609">
    <property type="entry name" value="ACETYL-COA HYDROLASE"/>
    <property type="match status" value="1"/>
</dbReference>
<dbReference type="AlphaFoldDB" id="A0A1Y2G1D5"/>
<dbReference type="PANTHER" id="PTHR43609:SF1">
    <property type="entry name" value="ACETYL-COA HYDROLASE"/>
    <property type="match status" value="1"/>
</dbReference>
<comment type="caution">
    <text evidence="11">The sequence shown here is derived from an EMBL/GenBank/DDBJ whole genome shotgun (WGS) entry which is preliminary data.</text>
</comment>
<dbReference type="InterPro" id="IPR046433">
    <property type="entry name" value="ActCoA_hydro"/>
</dbReference>
<evidence type="ECO:0000256" key="7">
    <source>
        <dbReference type="ARBA" id="ARBA00022801"/>
    </source>
</evidence>
<dbReference type="Gene3D" id="3.30.750.70">
    <property type="entry name" value="4-hydroxybutyrate coenzyme like domains"/>
    <property type="match status" value="1"/>
</dbReference>
<dbReference type="InterPro" id="IPR037171">
    <property type="entry name" value="NagB/RpiA_transferase-like"/>
</dbReference>
<dbReference type="Gene3D" id="3.40.1080.20">
    <property type="entry name" value="Acetyl-CoA hydrolase/transferase C-terminal domain"/>
    <property type="match status" value="1"/>
</dbReference>
<evidence type="ECO:0000313" key="12">
    <source>
        <dbReference type="Proteomes" id="UP000193467"/>
    </source>
</evidence>
<dbReference type="InParanoid" id="A0A1Y2G1D5"/>
<keyword evidence="6" id="KW-0963">Cytoplasm</keyword>
<name>A0A1Y2G1D5_9BASI</name>
<dbReference type="FunFam" id="3.40.1080.20:FF:000001">
    <property type="entry name" value="Acetyl-CoA hydrolase Ach1"/>
    <property type="match status" value="1"/>
</dbReference>
<dbReference type="Pfam" id="PF02550">
    <property type="entry name" value="AcetylCoA_hydro"/>
    <property type="match status" value="1"/>
</dbReference>
<dbReference type="FunFam" id="3.40.1080.10:FF:000003">
    <property type="entry name" value="Acetyl-coA hydrolase Ach1"/>
    <property type="match status" value="1"/>
</dbReference>
<dbReference type="Pfam" id="PF13336">
    <property type="entry name" value="AcetylCoA_hyd_C"/>
    <property type="match status" value="1"/>
</dbReference>
<dbReference type="GO" id="GO:0008775">
    <property type="term" value="F:acetate CoA-transferase activity"/>
    <property type="evidence" value="ECO:0007669"/>
    <property type="project" value="InterPro"/>
</dbReference>
<dbReference type="SUPFAM" id="SSF100950">
    <property type="entry name" value="NagB/RpiA/CoA transferase-like"/>
    <property type="match status" value="2"/>
</dbReference>
<evidence type="ECO:0000256" key="4">
    <source>
        <dbReference type="ARBA" id="ARBA00011920"/>
    </source>
</evidence>
<dbReference type="InterPro" id="IPR003702">
    <property type="entry name" value="ActCoA_hydro_N"/>
</dbReference>
<evidence type="ECO:0000256" key="5">
    <source>
        <dbReference type="ARBA" id="ARBA00017958"/>
    </source>
</evidence>
<dbReference type="Gene3D" id="3.40.1080.10">
    <property type="entry name" value="Glutaconate Coenzyme A-transferase"/>
    <property type="match status" value="1"/>
</dbReference>
<dbReference type="GO" id="GO:0005739">
    <property type="term" value="C:mitochondrion"/>
    <property type="evidence" value="ECO:0007669"/>
    <property type="project" value="TreeGrafter"/>
</dbReference>
<dbReference type="InterPro" id="IPR038460">
    <property type="entry name" value="AcetylCoA_hyd_C_sf"/>
</dbReference>
<feature type="domain" description="Acetyl-CoA hydrolase/transferase N-terminal" evidence="9">
    <location>
        <begin position="24"/>
        <end position="248"/>
    </location>
</feature>
<keyword evidence="12" id="KW-1185">Reference proteome</keyword>
<dbReference type="GO" id="GO:0006083">
    <property type="term" value="P:acetate metabolic process"/>
    <property type="evidence" value="ECO:0007669"/>
    <property type="project" value="InterPro"/>
</dbReference>
<dbReference type="STRING" id="106004.A0A1Y2G1D5"/>
<evidence type="ECO:0000259" key="10">
    <source>
        <dbReference type="Pfam" id="PF13336"/>
    </source>
</evidence>
<dbReference type="EMBL" id="MCGR01000003">
    <property type="protein sequence ID" value="ORY90655.1"/>
    <property type="molecule type" value="Genomic_DNA"/>
</dbReference>
<keyword evidence="7" id="KW-0378">Hydrolase</keyword>
<dbReference type="Proteomes" id="UP000193467">
    <property type="component" value="Unassembled WGS sequence"/>
</dbReference>
<comment type="subcellular location">
    <subcellularLocation>
        <location evidence="2">Cytoplasm</location>
    </subcellularLocation>
</comment>
<evidence type="ECO:0000313" key="11">
    <source>
        <dbReference type="EMBL" id="ORY90655.1"/>
    </source>
</evidence>
<accession>A0A1Y2G1D5</accession>
<dbReference type="OrthoDB" id="10250396at2759"/>